<organism evidence="2 3">
    <name type="scientific">Cohnella phaseoli</name>
    <dbReference type="NCBI Taxonomy" id="456490"/>
    <lineage>
        <taxon>Bacteria</taxon>
        <taxon>Bacillati</taxon>
        <taxon>Bacillota</taxon>
        <taxon>Bacilli</taxon>
        <taxon>Bacillales</taxon>
        <taxon>Paenibacillaceae</taxon>
        <taxon>Cohnella</taxon>
    </lineage>
</organism>
<evidence type="ECO:0000259" key="1">
    <source>
        <dbReference type="Pfam" id="PF09983"/>
    </source>
</evidence>
<proteinExistence type="predicted"/>
<reference evidence="2 3" key="1">
    <citation type="submission" date="2018-07" db="EMBL/GenBank/DDBJ databases">
        <title>Genomic Encyclopedia of Type Strains, Phase III (KMG-III): the genomes of soil and plant-associated and newly described type strains.</title>
        <authorList>
            <person name="Whitman W."/>
        </authorList>
    </citation>
    <scope>NUCLEOTIDE SEQUENCE [LARGE SCALE GENOMIC DNA]</scope>
    <source>
        <strain evidence="2 3">CECT 7287</strain>
    </source>
</reference>
<dbReference type="EMBL" id="QRDZ01000001">
    <property type="protein sequence ID" value="RED89164.1"/>
    <property type="molecule type" value="Genomic_DNA"/>
</dbReference>
<dbReference type="Proteomes" id="UP000256977">
    <property type="component" value="Unassembled WGS sequence"/>
</dbReference>
<name>A0A3D9KRZ3_9BACL</name>
<keyword evidence="3" id="KW-1185">Reference proteome</keyword>
<sequence length="399" mass="47031">MRTMILIEKIIQKYENSAQDWKGGNAGNRSIRIQQKDYDEVGKSQLLWEAVELEEQGLIRVKWFNNKTDIEKIIYSLEDINKMHQLIGKTPKIEILRQMNEFVAEQMEVVKERWIMACYEEMLRQLDNGSIPKNLMNYEAVHEDESELNSSLFCTCLNALDVLREPIYKRIFSKHYLGNSKIFEKVFQLRIISQARKYHPDIDDNMNDSEVLSQLYIEEYSQELALKGELILELAGEQIDLSVFIYGTVLTSEMLKHAQIAVHQNIRKIITVENRANYMSMKYEPGTLIIYSHGYFSPKERDFLKELERVLCEREVDYLHTGDLDYGGIKIFQYIRKFIFPQLRPFLMDVGQFEAFRSMGEQMGDSAWEKMRVLKDPLMQPLIDKIVEEKIVIEQESFL</sequence>
<evidence type="ECO:0000313" key="3">
    <source>
        <dbReference type="Proteomes" id="UP000256977"/>
    </source>
</evidence>
<gene>
    <name evidence="2" type="ORF">DFP98_101135</name>
</gene>
<accession>A0A3D9KRZ3</accession>
<dbReference type="Pfam" id="PF09983">
    <property type="entry name" value="JetD_C"/>
    <property type="match status" value="1"/>
</dbReference>
<evidence type="ECO:0000313" key="2">
    <source>
        <dbReference type="EMBL" id="RED89164.1"/>
    </source>
</evidence>
<comment type="caution">
    <text evidence="2">The sequence shown here is derived from an EMBL/GenBank/DDBJ whole genome shotgun (WGS) entry which is preliminary data.</text>
</comment>
<dbReference type="InterPro" id="IPR024534">
    <property type="entry name" value="JetD_C"/>
</dbReference>
<feature type="domain" description="Wadjet protein JetD C-terminal" evidence="1">
    <location>
        <begin position="257"/>
        <end position="397"/>
    </location>
</feature>
<protein>
    <submittedName>
        <fullName evidence="2">Uncharacterized protein DUF2220</fullName>
    </submittedName>
</protein>
<dbReference type="AlphaFoldDB" id="A0A3D9KRZ3"/>